<dbReference type="AlphaFoldDB" id="A0ABD5ST57"/>
<protein>
    <submittedName>
        <fullName evidence="2">Cupin domain-containing protein</fullName>
    </submittedName>
</protein>
<evidence type="ECO:0000259" key="1">
    <source>
        <dbReference type="Pfam" id="PF07883"/>
    </source>
</evidence>
<reference evidence="2 3" key="1">
    <citation type="journal article" date="2019" name="Int. J. Syst. Evol. Microbiol.">
        <title>The Global Catalogue of Microorganisms (GCM) 10K type strain sequencing project: providing services to taxonomists for standard genome sequencing and annotation.</title>
        <authorList>
            <consortium name="The Broad Institute Genomics Platform"/>
            <consortium name="The Broad Institute Genome Sequencing Center for Infectious Disease"/>
            <person name="Wu L."/>
            <person name="Ma J."/>
        </authorList>
    </citation>
    <scope>NUCLEOTIDE SEQUENCE [LARGE SCALE GENOMIC DNA]</scope>
    <source>
        <strain evidence="2 3">LMG 29247</strain>
    </source>
</reference>
<dbReference type="InterPro" id="IPR014710">
    <property type="entry name" value="RmlC-like_jellyroll"/>
</dbReference>
<dbReference type="InterPro" id="IPR013096">
    <property type="entry name" value="Cupin_2"/>
</dbReference>
<name>A0ABD5ST57_9EURY</name>
<dbReference type="Proteomes" id="UP001596383">
    <property type="component" value="Unassembled WGS sequence"/>
</dbReference>
<dbReference type="SUPFAM" id="SSF51182">
    <property type="entry name" value="RmlC-like cupins"/>
    <property type="match status" value="1"/>
</dbReference>
<organism evidence="2 3">
    <name type="scientific">Natrinema soli</name>
    <dbReference type="NCBI Taxonomy" id="1930624"/>
    <lineage>
        <taxon>Archaea</taxon>
        <taxon>Methanobacteriati</taxon>
        <taxon>Methanobacteriota</taxon>
        <taxon>Stenosarchaea group</taxon>
        <taxon>Halobacteria</taxon>
        <taxon>Halobacteriales</taxon>
        <taxon>Natrialbaceae</taxon>
        <taxon>Natrinema</taxon>
    </lineage>
</organism>
<dbReference type="Gene3D" id="2.60.120.10">
    <property type="entry name" value="Jelly Rolls"/>
    <property type="match status" value="1"/>
</dbReference>
<dbReference type="InterPro" id="IPR053146">
    <property type="entry name" value="QDO-like"/>
</dbReference>
<keyword evidence="3" id="KW-1185">Reference proteome</keyword>
<dbReference type="InterPro" id="IPR011051">
    <property type="entry name" value="RmlC_Cupin_sf"/>
</dbReference>
<accession>A0ABD5ST57</accession>
<sequence length="152" mass="17283">MARNRSQPDESRVITRPGIKMSLLATSDDTDGAWSLIENEANPGQGPAPHWHKEMIEGFYILEGKVDFEIDDEDRRAGPDEFVLVPPRRVHTFTVVSDEPARYLILVSPGGLEEYFKEIQELRAGVDEWPPSDMAPVIEVMERYDTYLPPVE</sequence>
<feature type="domain" description="Cupin type-2" evidence="1">
    <location>
        <begin position="42"/>
        <end position="105"/>
    </location>
</feature>
<gene>
    <name evidence="2" type="ORF">ACFQE6_22720</name>
</gene>
<evidence type="ECO:0000313" key="2">
    <source>
        <dbReference type="EMBL" id="MFC6767699.1"/>
    </source>
</evidence>
<dbReference type="EMBL" id="JBHSWV010000413">
    <property type="protein sequence ID" value="MFC6767699.1"/>
    <property type="molecule type" value="Genomic_DNA"/>
</dbReference>
<dbReference type="PANTHER" id="PTHR36440:SF1">
    <property type="entry name" value="PUTATIVE (AFU_ORTHOLOGUE AFUA_8G07350)-RELATED"/>
    <property type="match status" value="1"/>
</dbReference>
<evidence type="ECO:0000313" key="3">
    <source>
        <dbReference type="Proteomes" id="UP001596383"/>
    </source>
</evidence>
<dbReference type="Pfam" id="PF07883">
    <property type="entry name" value="Cupin_2"/>
    <property type="match status" value="1"/>
</dbReference>
<comment type="caution">
    <text evidence="2">The sequence shown here is derived from an EMBL/GenBank/DDBJ whole genome shotgun (WGS) entry which is preliminary data.</text>
</comment>
<proteinExistence type="predicted"/>
<dbReference type="PANTHER" id="PTHR36440">
    <property type="entry name" value="PUTATIVE (AFU_ORTHOLOGUE AFUA_8G07350)-RELATED"/>
    <property type="match status" value="1"/>
</dbReference>